<protein>
    <submittedName>
        <fullName evidence="4">BURP domain-containing protein 5-like</fullName>
    </submittedName>
</protein>
<dbReference type="InterPro" id="IPR004873">
    <property type="entry name" value="BURP_dom"/>
</dbReference>
<dbReference type="InterPro" id="IPR044816">
    <property type="entry name" value="BURP"/>
</dbReference>
<keyword evidence="3" id="KW-1185">Reference proteome</keyword>
<dbReference type="Proteomes" id="UP001652600">
    <property type="component" value="Chromosome 5"/>
</dbReference>
<dbReference type="Pfam" id="PF03181">
    <property type="entry name" value="BURP"/>
    <property type="match status" value="1"/>
</dbReference>
<gene>
    <name evidence="4" type="primary">LOC127149462</name>
</gene>
<dbReference type="PANTHER" id="PTHR31236">
    <property type="entry name" value="BURP DOMAIN PROTEIN USPL1-LIKE"/>
    <property type="match status" value="1"/>
</dbReference>
<feature type="domain" description="BURP" evidence="2">
    <location>
        <begin position="92"/>
        <end position="301"/>
    </location>
</feature>
<accession>A0ABM3KT36</accession>
<reference evidence="4" key="1">
    <citation type="submission" date="2025-08" db="UniProtKB">
        <authorList>
            <consortium name="RefSeq"/>
        </authorList>
    </citation>
    <scope>IDENTIFICATION</scope>
    <source>
        <tissue evidence="4">Stem</tissue>
    </source>
</reference>
<evidence type="ECO:0000256" key="1">
    <source>
        <dbReference type="SAM" id="SignalP"/>
    </source>
</evidence>
<proteinExistence type="predicted"/>
<dbReference type="PANTHER" id="PTHR31236:SF2">
    <property type="entry name" value="BURP DOMAIN PROTEIN RD22"/>
    <property type="match status" value="1"/>
</dbReference>
<feature type="signal peptide" evidence="1">
    <location>
        <begin position="1"/>
        <end position="21"/>
    </location>
</feature>
<name>A0ABM3KT36_CUCME</name>
<feature type="chain" id="PRO_5046416997" evidence="1">
    <location>
        <begin position="22"/>
        <end position="301"/>
    </location>
</feature>
<sequence length="301" mass="33799">MESFNILFLLITIIGIGHSLALTTISPKLYWESMLPTTPLPKAILALLQPDFFFSPKSHNGSPSLYIEENAGQKYAYVDHPHSQNSNVSSIFFLDNMLSIGSTYNLYFLNISSKNSPFLVRVAANKYPFSSNKLLDILARFSIKPNTDEAKLIENTIMDCEVPPIKGEERYCATSLESMVDVVIMKMGKEVKVMSATVEDGMNPTYSQVSTVVEKSKVNNLLCHKETYPYAVFYCHSNRGTRVYEVGFIDKDGKRANVLAVCHNDTSGWDPKHFAFKYLKVKPGGATICHFLPPYDLAFFV</sequence>
<dbReference type="GeneID" id="127149462"/>
<evidence type="ECO:0000313" key="4">
    <source>
        <dbReference type="RefSeq" id="XP_050940931.1"/>
    </source>
</evidence>
<keyword evidence="1" id="KW-0732">Signal</keyword>
<evidence type="ECO:0000259" key="2">
    <source>
        <dbReference type="PROSITE" id="PS51277"/>
    </source>
</evidence>
<dbReference type="SMART" id="SM01045">
    <property type="entry name" value="BURP"/>
    <property type="match status" value="1"/>
</dbReference>
<dbReference type="RefSeq" id="XP_050940931.1">
    <property type="nucleotide sequence ID" value="XM_051084974.1"/>
</dbReference>
<dbReference type="PROSITE" id="PS51277">
    <property type="entry name" value="BURP"/>
    <property type="match status" value="1"/>
</dbReference>
<organism evidence="3 4">
    <name type="scientific">Cucumis melo</name>
    <name type="common">Muskmelon</name>
    <dbReference type="NCBI Taxonomy" id="3656"/>
    <lineage>
        <taxon>Eukaryota</taxon>
        <taxon>Viridiplantae</taxon>
        <taxon>Streptophyta</taxon>
        <taxon>Embryophyta</taxon>
        <taxon>Tracheophyta</taxon>
        <taxon>Spermatophyta</taxon>
        <taxon>Magnoliopsida</taxon>
        <taxon>eudicotyledons</taxon>
        <taxon>Gunneridae</taxon>
        <taxon>Pentapetalae</taxon>
        <taxon>rosids</taxon>
        <taxon>fabids</taxon>
        <taxon>Cucurbitales</taxon>
        <taxon>Cucurbitaceae</taxon>
        <taxon>Benincaseae</taxon>
        <taxon>Cucumis</taxon>
    </lineage>
</organism>
<evidence type="ECO:0000313" key="3">
    <source>
        <dbReference type="Proteomes" id="UP001652600"/>
    </source>
</evidence>